<dbReference type="PANTHER" id="PTHR45968">
    <property type="entry name" value="OSJNBA0019K04.7 PROTEIN"/>
    <property type="match status" value="1"/>
</dbReference>
<dbReference type="AlphaFoldDB" id="A0A8T2TWN7"/>
<organism evidence="3 4">
    <name type="scientific">Ceratopteris richardii</name>
    <name type="common">Triangle waterfern</name>
    <dbReference type="NCBI Taxonomy" id="49495"/>
    <lineage>
        <taxon>Eukaryota</taxon>
        <taxon>Viridiplantae</taxon>
        <taxon>Streptophyta</taxon>
        <taxon>Embryophyta</taxon>
        <taxon>Tracheophyta</taxon>
        <taxon>Polypodiopsida</taxon>
        <taxon>Polypodiidae</taxon>
        <taxon>Polypodiales</taxon>
        <taxon>Pteridineae</taxon>
        <taxon>Pteridaceae</taxon>
        <taxon>Parkerioideae</taxon>
        <taxon>Ceratopteris</taxon>
    </lineage>
</organism>
<dbReference type="PROSITE" id="PS00624">
    <property type="entry name" value="GMC_OXRED_2"/>
    <property type="match status" value="1"/>
</dbReference>
<dbReference type="Proteomes" id="UP000825935">
    <property type="component" value="Chromosome 10"/>
</dbReference>
<dbReference type="OrthoDB" id="269227at2759"/>
<dbReference type="PANTHER" id="PTHR45968:SF3">
    <property type="entry name" value="OS04G0573100 PROTEIN"/>
    <property type="match status" value="1"/>
</dbReference>
<dbReference type="InterPro" id="IPR036188">
    <property type="entry name" value="FAD/NAD-bd_sf"/>
</dbReference>
<feature type="domain" description="Glucose-methanol-choline oxidoreductase N-terminal" evidence="2">
    <location>
        <begin position="284"/>
        <end position="298"/>
    </location>
</feature>
<protein>
    <recommendedName>
        <fullName evidence="2">Glucose-methanol-choline oxidoreductase N-terminal domain-containing protein</fullName>
    </recommendedName>
</protein>
<evidence type="ECO:0000256" key="1">
    <source>
        <dbReference type="SAM" id="SignalP"/>
    </source>
</evidence>
<dbReference type="EMBL" id="CM035415">
    <property type="protein sequence ID" value="KAH7426828.1"/>
    <property type="molecule type" value="Genomic_DNA"/>
</dbReference>
<dbReference type="InterPro" id="IPR000172">
    <property type="entry name" value="GMC_OxRdtase_N"/>
</dbReference>
<keyword evidence="1" id="KW-0732">Signal</keyword>
<sequence>MRGRNSSMATPLRICVLCLIFCVFQWCCGEQPPNYTFVREASDVSPLREAFDYIIVGGGTAGCPLAATLSSKYRVLVLERGGVPYGNPNITRLENFPRTLADDRPDSPAQRFISTDGVISSRARVLGGSSCLNAGFYTRASPEYVARLGWNGTLVNESYPWVEAVVAHVPIVREWQSAVRSGLLEVGILPDNGETYDHIIGTKVGGSIFDNDGNRHTAADLLQYADPQNILVLIHANVHRILFRTRGMRRPRAYGVAYTDSRGSIHRAYLSRRTSRSEIILSAGALGSPQLMMLSGIGPADHLQSFNIPVLSDNSEVGAGMADNPMNAVFVPSPNPTEISLIEVVGITSFGSFIECSSGFTGNGLAANSSEVFLGIMSPQRDRSIITHNPCLGIANRYPIIEPTCITDCYYTYFYGLYYRLCRKLRSMLKGMFYTII</sequence>
<name>A0A8T2TWN7_CERRI</name>
<evidence type="ECO:0000313" key="3">
    <source>
        <dbReference type="EMBL" id="KAH7426828.1"/>
    </source>
</evidence>
<dbReference type="OMA" id="PPNYTFV"/>
<feature type="signal peptide" evidence="1">
    <location>
        <begin position="1"/>
        <end position="29"/>
    </location>
</feature>
<keyword evidence="4" id="KW-1185">Reference proteome</keyword>
<dbReference type="InterPro" id="IPR051871">
    <property type="entry name" value="GMC_Oxidoreductase-Related"/>
</dbReference>
<evidence type="ECO:0000259" key="2">
    <source>
        <dbReference type="PROSITE" id="PS00624"/>
    </source>
</evidence>
<dbReference type="GO" id="GO:0050660">
    <property type="term" value="F:flavin adenine dinucleotide binding"/>
    <property type="evidence" value="ECO:0007669"/>
    <property type="project" value="InterPro"/>
</dbReference>
<proteinExistence type="predicted"/>
<dbReference type="SUPFAM" id="SSF51905">
    <property type="entry name" value="FAD/NAD(P)-binding domain"/>
    <property type="match status" value="1"/>
</dbReference>
<dbReference type="Gene3D" id="3.50.50.60">
    <property type="entry name" value="FAD/NAD(P)-binding domain"/>
    <property type="match status" value="1"/>
</dbReference>
<reference evidence="3" key="1">
    <citation type="submission" date="2021-08" db="EMBL/GenBank/DDBJ databases">
        <title>WGS assembly of Ceratopteris richardii.</title>
        <authorList>
            <person name="Marchant D.B."/>
            <person name="Chen G."/>
            <person name="Jenkins J."/>
            <person name="Shu S."/>
            <person name="Leebens-Mack J."/>
            <person name="Grimwood J."/>
            <person name="Schmutz J."/>
            <person name="Soltis P."/>
            <person name="Soltis D."/>
            <person name="Chen Z.-H."/>
        </authorList>
    </citation>
    <scope>NUCLEOTIDE SEQUENCE</scope>
    <source>
        <strain evidence="3">Whitten #5841</strain>
        <tissue evidence="3">Leaf</tissue>
    </source>
</reference>
<feature type="chain" id="PRO_5035756066" description="Glucose-methanol-choline oxidoreductase N-terminal domain-containing protein" evidence="1">
    <location>
        <begin position="30"/>
        <end position="437"/>
    </location>
</feature>
<dbReference type="Pfam" id="PF00732">
    <property type="entry name" value="GMC_oxred_N"/>
    <property type="match status" value="1"/>
</dbReference>
<accession>A0A8T2TWN7</accession>
<dbReference type="GO" id="GO:0016614">
    <property type="term" value="F:oxidoreductase activity, acting on CH-OH group of donors"/>
    <property type="evidence" value="ECO:0007669"/>
    <property type="project" value="InterPro"/>
</dbReference>
<gene>
    <name evidence="3" type="ORF">KP509_10G018600</name>
</gene>
<comment type="caution">
    <text evidence="3">The sequence shown here is derived from an EMBL/GenBank/DDBJ whole genome shotgun (WGS) entry which is preliminary data.</text>
</comment>
<dbReference type="Gene3D" id="3.30.410.40">
    <property type="match status" value="1"/>
</dbReference>
<evidence type="ECO:0000313" key="4">
    <source>
        <dbReference type="Proteomes" id="UP000825935"/>
    </source>
</evidence>